<sequence>MCLRIAAPFQLFCMSDSPPKFENSSLLVSVREDHEPSAPPYYYQPAPTAPPLQHSISVQPSTSSNPTLNRNISERIVALQKQVVVPKPVVVQNQAVIQKQFVGSKPKIDIESKPLPPIPVASNNNNRQVYEDDENIYEELEPRPEYDDEYFSDSDFDSTDYEDDIDSASESTKNATKEEFKRQYESNSFQDDPLRNLQKVLLTGKQASSSQNNVIKREVPQMSPVQQNISKRGEPERTSDIEN</sequence>
<organism evidence="2 3">
    <name type="scientific">Megaselia scalaris</name>
    <name type="common">Humpbacked fly</name>
    <name type="synonym">Phora scalaris</name>
    <dbReference type="NCBI Taxonomy" id="36166"/>
    <lineage>
        <taxon>Eukaryota</taxon>
        <taxon>Metazoa</taxon>
        <taxon>Ecdysozoa</taxon>
        <taxon>Arthropoda</taxon>
        <taxon>Hexapoda</taxon>
        <taxon>Insecta</taxon>
        <taxon>Pterygota</taxon>
        <taxon>Neoptera</taxon>
        <taxon>Endopterygota</taxon>
        <taxon>Diptera</taxon>
        <taxon>Brachycera</taxon>
        <taxon>Muscomorpha</taxon>
        <taxon>Platypezoidea</taxon>
        <taxon>Phoridae</taxon>
        <taxon>Megaseliini</taxon>
        <taxon>Megaselia</taxon>
    </lineage>
</organism>
<feature type="region of interest" description="Disordered" evidence="1">
    <location>
        <begin position="35"/>
        <end position="67"/>
    </location>
</feature>
<reference evidence="3" key="1">
    <citation type="submission" date="2013-02" db="EMBL/GenBank/DDBJ databases">
        <authorList>
            <person name="Hughes D."/>
        </authorList>
    </citation>
    <scope>NUCLEOTIDE SEQUENCE</scope>
    <source>
        <strain>Durham</strain>
        <strain evidence="3">NC isolate 2 -- Noor lab</strain>
    </source>
</reference>
<accession>T1H5D4</accession>
<dbReference type="HOGENOM" id="CLU_1143684_0_0_1"/>
<feature type="compositionally biased region" description="Polar residues" evidence="1">
    <location>
        <begin position="54"/>
        <end position="67"/>
    </location>
</feature>
<dbReference type="EMBL" id="CAQQ02383101">
    <property type="status" value="NOT_ANNOTATED_CDS"/>
    <property type="molecule type" value="Genomic_DNA"/>
</dbReference>
<evidence type="ECO:0000313" key="2">
    <source>
        <dbReference type="EnsemblMetazoa" id="MESCA011511-PA"/>
    </source>
</evidence>
<feature type="compositionally biased region" description="Basic and acidic residues" evidence="1">
    <location>
        <begin position="231"/>
        <end position="243"/>
    </location>
</feature>
<feature type="compositionally biased region" description="Polar residues" evidence="1">
    <location>
        <begin position="205"/>
        <end position="214"/>
    </location>
</feature>
<feature type="compositionally biased region" description="Acidic residues" evidence="1">
    <location>
        <begin position="146"/>
        <end position="167"/>
    </location>
</feature>
<feature type="region of interest" description="Disordered" evidence="1">
    <location>
        <begin position="108"/>
        <end position="243"/>
    </location>
</feature>
<dbReference type="Proteomes" id="UP000015102">
    <property type="component" value="Unassembled WGS sequence"/>
</dbReference>
<keyword evidence="3" id="KW-1185">Reference proteome</keyword>
<dbReference type="EMBL" id="CAQQ02383102">
    <property type="status" value="NOT_ANNOTATED_CDS"/>
    <property type="molecule type" value="Genomic_DNA"/>
</dbReference>
<dbReference type="EnsemblMetazoa" id="MESCA011511-RA">
    <property type="protein sequence ID" value="MESCA011511-PA"/>
    <property type="gene ID" value="MESCA011511"/>
</dbReference>
<name>T1H5D4_MEGSC</name>
<protein>
    <submittedName>
        <fullName evidence="2">Uncharacterized protein</fullName>
    </submittedName>
</protein>
<proteinExistence type="predicted"/>
<evidence type="ECO:0000313" key="3">
    <source>
        <dbReference type="Proteomes" id="UP000015102"/>
    </source>
</evidence>
<evidence type="ECO:0000256" key="1">
    <source>
        <dbReference type="SAM" id="MobiDB-lite"/>
    </source>
</evidence>
<reference evidence="2" key="2">
    <citation type="submission" date="2015-06" db="UniProtKB">
        <authorList>
            <consortium name="EnsemblMetazoa"/>
        </authorList>
    </citation>
    <scope>IDENTIFICATION</scope>
</reference>
<feature type="compositionally biased region" description="Basic and acidic residues" evidence="1">
    <location>
        <begin position="175"/>
        <end position="184"/>
    </location>
</feature>
<dbReference type="AlphaFoldDB" id="T1H5D4"/>